<dbReference type="Proteomes" id="UP000887116">
    <property type="component" value="Unassembled WGS sequence"/>
</dbReference>
<proteinExistence type="predicted"/>
<evidence type="ECO:0000313" key="1">
    <source>
        <dbReference type="EMBL" id="GFQ91484.1"/>
    </source>
</evidence>
<dbReference type="AlphaFoldDB" id="A0A8X6G0C8"/>
<dbReference type="EMBL" id="BMAO01023871">
    <property type="protein sequence ID" value="GFQ91484.1"/>
    <property type="molecule type" value="Genomic_DNA"/>
</dbReference>
<sequence length="232" mass="27054">MSPEFNIVLINVVKIINYIKSYALNSRLFEQLCEEMEAEYICLLLYIEIRWLSRGKSQLRIFELRKPLQTFLLEKKSPLAVHFSDELEHDHLSLILKEFERYFPSTKDPRTSKEWICDPSTNWANLACLCKKIQLLEIPNDGGLRTTLETTTLPVFWIKVMVEYREIATTSLKSLLPFPTTYLCEVGFSAVTSTKTRQRNKLDISNTLRVSLSPITLRWNRLIAKKHTQGSH</sequence>
<accession>A0A8X6G0C8</accession>
<evidence type="ECO:0000313" key="2">
    <source>
        <dbReference type="Proteomes" id="UP000887116"/>
    </source>
</evidence>
<comment type="caution">
    <text evidence="1">The sequence shown here is derived from an EMBL/GenBank/DDBJ whole genome shotgun (WGS) entry which is preliminary data.</text>
</comment>
<organism evidence="1 2">
    <name type="scientific">Trichonephila clavata</name>
    <name type="common">Joro spider</name>
    <name type="synonym">Nephila clavata</name>
    <dbReference type="NCBI Taxonomy" id="2740835"/>
    <lineage>
        <taxon>Eukaryota</taxon>
        <taxon>Metazoa</taxon>
        <taxon>Ecdysozoa</taxon>
        <taxon>Arthropoda</taxon>
        <taxon>Chelicerata</taxon>
        <taxon>Arachnida</taxon>
        <taxon>Araneae</taxon>
        <taxon>Araneomorphae</taxon>
        <taxon>Entelegynae</taxon>
        <taxon>Araneoidea</taxon>
        <taxon>Nephilidae</taxon>
        <taxon>Trichonephila</taxon>
    </lineage>
</organism>
<dbReference type="PANTHER" id="PTHR45913">
    <property type="entry name" value="EPM2A-INTERACTING PROTEIN 1"/>
    <property type="match status" value="1"/>
</dbReference>
<keyword evidence="2" id="KW-1185">Reference proteome</keyword>
<gene>
    <name evidence="1" type="primary">ZBED9</name>
    <name evidence="1" type="ORF">TNCT_454381</name>
</gene>
<name>A0A8X6G0C8_TRICU</name>
<protein>
    <submittedName>
        <fullName evidence="1">SCAN domain-containing protein 3</fullName>
    </submittedName>
</protein>
<dbReference type="OrthoDB" id="10062525at2759"/>
<reference evidence="1" key="1">
    <citation type="submission" date="2020-07" db="EMBL/GenBank/DDBJ databases">
        <title>Multicomponent nature underlies the extraordinary mechanical properties of spider dragline silk.</title>
        <authorList>
            <person name="Kono N."/>
            <person name="Nakamura H."/>
            <person name="Mori M."/>
            <person name="Yoshida Y."/>
            <person name="Ohtoshi R."/>
            <person name="Malay A.D."/>
            <person name="Moran D.A.P."/>
            <person name="Tomita M."/>
            <person name="Numata K."/>
            <person name="Arakawa K."/>
        </authorList>
    </citation>
    <scope>NUCLEOTIDE SEQUENCE</scope>
</reference>
<dbReference type="PANTHER" id="PTHR45913:SF19">
    <property type="entry name" value="LOW QUALITY PROTEIN: ZINC FINGER BED DOMAIN-CONTAINING PROTEIN 5-LIKE"/>
    <property type="match status" value="1"/>
</dbReference>